<dbReference type="EMBL" id="CAJPWZ010000112">
    <property type="protein sequence ID" value="CAG2186007.1"/>
    <property type="molecule type" value="Genomic_DNA"/>
</dbReference>
<reference evidence="2" key="1">
    <citation type="submission" date="2021-03" db="EMBL/GenBank/DDBJ databases">
        <authorList>
            <person name="Bekaert M."/>
        </authorList>
    </citation>
    <scope>NUCLEOTIDE SEQUENCE</scope>
</reference>
<dbReference type="Proteomes" id="UP000683360">
    <property type="component" value="Unassembled WGS sequence"/>
</dbReference>
<proteinExistence type="predicted"/>
<sequence length="202" mass="23212">MELCKRARNRDQQSYLGKGAQKRKFLPSMQKSRLDSSLDVQGMEDVRSQLKNMLKLSTSESNSMMGAKSFDFNDDHEEVHNEPYQGNVEYSLMSGNGQDNVSELLENFPSITACMWTDNSSINRNDVSIITKHKDRIYRKWLENSPQQSIPTFGGDRRSPKYSPSHGQSPHHHSIVQVYSIHSCLKREKYLQLPPTTKSVWS</sequence>
<dbReference type="AlphaFoldDB" id="A0A8S3PQW8"/>
<keyword evidence="3" id="KW-1185">Reference proteome</keyword>
<name>A0A8S3PQW8_MYTED</name>
<comment type="caution">
    <text evidence="2">The sequence shown here is derived from an EMBL/GenBank/DDBJ whole genome shotgun (WGS) entry which is preliminary data.</text>
</comment>
<feature type="region of interest" description="Disordered" evidence="1">
    <location>
        <begin position="148"/>
        <end position="171"/>
    </location>
</feature>
<evidence type="ECO:0000313" key="2">
    <source>
        <dbReference type="EMBL" id="CAG2186007.1"/>
    </source>
</evidence>
<protein>
    <submittedName>
        <fullName evidence="2">Uncharacterized protein</fullName>
    </submittedName>
</protein>
<accession>A0A8S3PQW8</accession>
<evidence type="ECO:0000313" key="3">
    <source>
        <dbReference type="Proteomes" id="UP000683360"/>
    </source>
</evidence>
<organism evidence="2 3">
    <name type="scientific">Mytilus edulis</name>
    <name type="common">Blue mussel</name>
    <dbReference type="NCBI Taxonomy" id="6550"/>
    <lineage>
        <taxon>Eukaryota</taxon>
        <taxon>Metazoa</taxon>
        <taxon>Spiralia</taxon>
        <taxon>Lophotrochozoa</taxon>
        <taxon>Mollusca</taxon>
        <taxon>Bivalvia</taxon>
        <taxon>Autobranchia</taxon>
        <taxon>Pteriomorphia</taxon>
        <taxon>Mytilida</taxon>
        <taxon>Mytiloidea</taxon>
        <taxon>Mytilidae</taxon>
        <taxon>Mytilinae</taxon>
        <taxon>Mytilus</taxon>
    </lineage>
</organism>
<evidence type="ECO:0000256" key="1">
    <source>
        <dbReference type="SAM" id="MobiDB-lite"/>
    </source>
</evidence>
<feature type="region of interest" description="Disordered" evidence="1">
    <location>
        <begin position="1"/>
        <end position="22"/>
    </location>
</feature>
<dbReference type="OrthoDB" id="8190486at2759"/>
<gene>
    <name evidence="2" type="ORF">MEDL_1561</name>
</gene>